<evidence type="ECO:0000259" key="15">
    <source>
        <dbReference type="Pfam" id="PF00349"/>
    </source>
</evidence>
<comment type="catalytic activity">
    <reaction evidence="12">
        <text>D-glucose + ATP = D-glucose 6-phosphate + ADP + H(+)</text>
        <dbReference type="Rhea" id="RHEA:17825"/>
        <dbReference type="ChEBI" id="CHEBI:4167"/>
        <dbReference type="ChEBI" id="CHEBI:15378"/>
        <dbReference type="ChEBI" id="CHEBI:30616"/>
        <dbReference type="ChEBI" id="CHEBI:61548"/>
        <dbReference type="ChEBI" id="CHEBI:456216"/>
        <dbReference type="EC" id="2.7.1.1"/>
    </reaction>
    <physiologicalReaction direction="left-to-right" evidence="12">
        <dbReference type="Rhea" id="RHEA:17826"/>
    </physiologicalReaction>
</comment>
<evidence type="ECO:0000256" key="4">
    <source>
        <dbReference type="ARBA" id="ARBA00012324"/>
    </source>
</evidence>
<keyword evidence="5" id="KW-0808">Transferase</keyword>
<dbReference type="GO" id="GO:0005829">
    <property type="term" value="C:cytosol"/>
    <property type="evidence" value="ECO:0007669"/>
    <property type="project" value="TreeGrafter"/>
</dbReference>
<evidence type="ECO:0000259" key="16">
    <source>
        <dbReference type="Pfam" id="PF03727"/>
    </source>
</evidence>
<comment type="similarity">
    <text evidence="3">Belongs to the hexokinase family.</text>
</comment>
<dbReference type="EC" id="2.7.1.1" evidence="4"/>
<dbReference type="PANTHER" id="PTHR19443:SF16">
    <property type="entry name" value="HEXOKINASE TYPE 1-RELATED"/>
    <property type="match status" value="1"/>
</dbReference>
<dbReference type="GO" id="GO:0006096">
    <property type="term" value="P:glycolytic process"/>
    <property type="evidence" value="ECO:0007669"/>
    <property type="project" value="UniProtKB-KW"/>
</dbReference>
<evidence type="ECO:0000256" key="10">
    <source>
        <dbReference type="ARBA" id="ARBA00044613"/>
    </source>
</evidence>
<keyword evidence="18" id="KW-1185">Reference proteome</keyword>
<dbReference type="GO" id="GO:0004340">
    <property type="term" value="F:glucokinase activity"/>
    <property type="evidence" value="ECO:0007669"/>
    <property type="project" value="TreeGrafter"/>
</dbReference>
<comment type="pathway">
    <text evidence="2">Carbohydrate metabolism; hexose metabolism.</text>
</comment>
<dbReference type="PANTHER" id="PTHR19443">
    <property type="entry name" value="HEXOKINASE"/>
    <property type="match status" value="1"/>
</dbReference>
<evidence type="ECO:0000256" key="3">
    <source>
        <dbReference type="ARBA" id="ARBA00009225"/>
    </source>
</evidence>
<evidence type="ECO:0000313" key="18">
    <source>
        <dbReference type="Proteomes" id="UP001374579"/>
    </source>
</evidence>
<gene>
    <name evidence="17" type="ORF">V1264_016843</name>
</gene>
<proteinExistence type="inferred from homology"/>
<dbReference type="GO" id="GO:0005536">
    <property type="term" value="F:D-glucose binding"/>
    <property type="evidence" value="ECO:0007669"/>
    <property type="project" value="InterPro"/>
</dbReference>
<evidence type="ECO:0000256" key="7">
    <source>
        <dbReference type="ARBA" id="ARBA00022777"/>
    </source>
</evidence>
<dbReference type="GO" id="GO:0008865">
    <property type="term" value="F:fructokinase activity"/>
    <property type="evidence" value="ECO:0007669"/>
    <property type="project" value="TreeGrafter"/>
</dbReference>
<dbReference type="InterPro" id="IPR022672">
    <property type="entry name" value="Hexokinase_N"/>
</dbReference>
<protein>
    <recommendedName>
        <fullName evidence="4">hexokinase</fullName>
        <ecNumber evidence="4">2.7.1.1</ecNumber>
    </recommendedName>
</protein>
<dbReference type="PRINTS" id="PR00475">
    <property type="entry name" value="HEXOKINASE"/>
</dbReference>
<dbReference type="GO" id="GO:0001678">
    <property type="term" value="P:intracellular glucose homeostasis"/>
    <property type="evidence" value="ECO:0007669"/>
    <property type="project" value="InterPro"/>
</dbReference>
<evidence type="ECO:0000256" key="12">
    <source>
        <dbReference type="ARBA" id="ARBA00048160"/>
    </source>
</evidence>
<dbReference type="Gene3D" id="3.40.367.20">
    <property type="match status" value="1"/>
</dbReference>
<keyword evidence="7" id="KW-0418">Kinase</keyword>
<evidence type="ECO:0000256" key="9">
    <source>
        <dbReference type="ARBA" id="ARBA00023152"/>
    </source>
</evidence>
<accession>A0AAN9BH83</accession>
<feature type="transmembrane region" description="Helical" evidence="13">
    <location>
        <begin position="164"/>
        <end position="187"/>
    </location>
</feature>
<comment type="pathway">
    <text evidence="1">Carbohydrate degradation; glycolysis; D-glyceraldehyde 3-phosphate and glycerone phosphate from D-glucose: step 1/4.</text>
</comment>
<keyword evidence="13" id="KW-0812">Transmembrane</keyword>
<organism evidence="17 18">
    <name type="scientific">Littorina saxatilis</name>
    <dbReference type="NCBI Taxonomy" id="31220"/>
    <lineage>
        <taxon>Eukaryota</taxon>
        <taxon>Metazoa</taxon>
        <taxon>Spiralia</taxon>
        <taxon>Lophotrochozoa</taxon>
        <taxon>Mollusca</taxon>
        <taxon>Gastropoda</taxon>
        <taxon>Caenogastropoda</taxon>
        <taxon>Littorinimorpha</taxon>
        <taxon>Littorinoidea</taxon>
        <taxon>Littorinidae</taxon>
        <taxon>Littorina</taxon>
    </lineage>
</organism>
<dbReference type="AlphaFoldDB" id="A0AAN9BH83"/>
<dbReference type="SUPFAM" id="SSF53067">
    <property type="entry name" value="Actin-like ATPase domain"/>
    <property type="match status" value="2"/>
</dbReference>
<feature type="signal peptide" evidence="14">
    <location>
        <begin position="1"/>
        <end position="19"/>
    </location>
</feature>
<name>A0AAN9BH83_9CAEN</name>
<comment type="catalytic activity">
    <reaction evidence="11">
        <text>D-fructose + ATP = D-fructose 6-phosphate + ADP + H(+)</text>
        <dbReference type="Rhea" id="RHEA:16125"/>
        <dbReference type="ChEBI" id="CHEBI:15378"/>
        <dbReference type="ChEBI" id="CHEBI:30616"/>
        <dbReference type="ChEBI" id="CHEBI:37721"/>
        <dbReference type="ChEBI" id="CHEBI:61527"/>
        <dbReference type="ChEBI" id="CHEBI:456216"/>
        <dbReference type="EC" id="2.7.1.1"/>
    </reaction>
    <physiologicalReaction direction="left-to-right" evidence="11">
        <dbReference type="Rhea" id="RHEA:16126"/>
    </physiologicalReaction>
</comment>
<dbReference type="GO" id="GO:0005524">
    <property type="term" value="F:ATP binding"/>
    <property type="evidence" value="ECO:0007669"/>
    <property type="project" value="UniProtKB-KW"/>
</dbReference>
<dbReference type="InterPro" id="IPR022673">
    <property type="entry name" value="Hexokinase_C"/>
</dbReference>
<evidence type="ECO:0000256" key="5">
    <source>
        <dbReference type="ARBA" id="ARBA00022679"/>
    </source>
</evidence>
<dbReference type="GO" id="GO:0006006">
    <property type="term" value="P:glucose metabolic process"/>
    <property type="evidence" value="ECO:0007669"/>
    <property type="project" value="TreeGrafter"/>
</dbReference>
<dbReference type="Pfam" id="PF03727">
    <property type="entry name" value="Hexokinase_2"/>
    <property type="match status" value="1"/>
</dbReference>
<keyword evidence="13" id="KW-0472">Membrane</keyword>
<evidence type="ECO:0000256" key="2">
    <source>
        <dbReference type="ARBA" id="ARBA00005028"/>
    </source>
</evidence>
<keyword evidence="9" id="KW-0324">Glycolysis</keyword>
<evidence type="ECO:0000256" key="11">
    <source>
        <dbReference type="ARBA" id="ARBA00047905"/>
    </source>
</evidence>
<comment type="caution">
    <text evidence="17">The sequence shown here is derived from an EMBL/GenBank/DDBJ whole genome shotgun (WGS) entry which is preliminary data.</text>
</comment>
<feature type="domain" description="Hexokinase C-terminal" evidence="16">
    <location>
        <begin position="433"/>
        <end position="667"/>
    </location>
</feature>
<dbReference type="EMBL" id="JBAMIC010000007">
    <property type="protein sequence ID" value="KAK7105472.1"/>
    <property type="molecule type" value="Genomic_DNA"/>
</dbReference>
<dbReference type="InterPro" id="IPR043129">
    <property type="entry name" value="ATPase_NBD"/>
</dbReference>
<keyword evidence="14" id="KW-0732">Signal</keyword>
<evidence type="ECO:0000256" key="13">
    <source>
        <dbReference type="SAM" id="Phobius"/>
    </source>
</evidence>
<evidence type="ECO:0000256" key="8">
    <source>
        <dbReference type="ARBA" id="ARBA00022840"/>
    </source>
</evidence>
<evidence type="ECO:0000256" key="6">
    <source>
        <dbReference type="ARBA" id="ARBA00022741"/>
    </source>
</evidence>
<dbReference type="GO" id="GO:0005739">
    <property type="term" value="C:mitochondrion"/>
    <property type="evidence" value="ECO:0007669"/>
    <property type="project" value="TreeGrafter"/>
</dbReference>
<dbReference type="Proteomes" id="UP001374579">
    <property type="component" value="Unassembled WGS sequence"/>
</dbReference>
<keyword evidence="8" id="KW-0067">ATP-binding</keyword>
<dbReference type="Pfam" id="PF00349">
    <property type="entry name" value="Hexokinase_1"/>
    <property type="match status" value="1"/>
</dbReference>
<dbReference type="PROSITE" id="PS51748">
    <property type="entry name" value="HEXOKINASE_2"/>
    <property type="match status" value="1"/>
</dbReference>
<keyword evidence="6" id="KW-0547">Nucleotide-binding</keyword>
<evidence type="ECO:0000256" key="14">
    <source>
        <dbReference type="SAM" id="SignalP"/>
    </source>
</evidence>
<evidence type="ECO:0000256" key="1">
    <source>
        <dbReference type="ARBA" id="ARBA00004888"/>
    </source>
</evidence>
<sequence>MSTFSLLNVCLVLLTVVRSDIQCSPRPITCDAGTYQIGERAEVACNLHADMTACKLGVTIVRYRVDAPTDDPGKELVSCRWDNNTGDHQCRVENGYDLNHNIEDHPTLEIPSVGNRSAGFYMCYVIPPGETEPHICKLTSIARVVRGTSPIPDERCETRLSVPLITAAIVFMALLIITILVVVSIVYRRQIQRFACRDSRQEDVEMAELNPLIPANQEHTECAAQVTCPHENTEIEDVVKDFRLDAEVYKRMMQLLERKMTDEHTKLFSIDAISLPRALARNDCLVVVLGSNTLKIVLVTLQGQNIDSSKMEIHTITTAIRQGSGEELFQFIASRINDFVGTLNLGGGTIPLLFVFSFPCKHERNTEQDLSRVQLARWTKGFDCRDILGQNLSQLLHTALGNNTVCDLDIKVIVNDVVDMLVSAVYKDASCKVAIVLEDGFNACYVQGENNAGSQSANNIAHSVWVYTTTEVGSFGDCRCLDLYLTDFDTDLDINSVNSREQIMEKMVSMLYIGELVRLVLVKLTQKKLLFKSVTQEGALYKADSFKQDFIPLVERDTDGNFQNTKFVLRMLEVVSYTDEDCATVQYVCRLISERAAYLAATVVAALVKHSGQSDVTVAVEESLYRSHPRFHQLLRAKTRELLNDEFQFNIKPFPNERGIGAALLAAAT</sequence>
<feature type="domain" description="Hexokinase N-terminal" evidence="15">
    <location>
        <begin position="236"/>
        <end position="426"/>
    </location>
</feature>
<feature type="chain" id="PRO_5043051313" description="hexokinase" evidence="14">
    <location>
        <begin position="20"/>
        <end position="669"/>
    </location>
</feature>
<dbReference type="Gene3D" id="3.30.420.40">
    <property type="match status" value="1"/>
</dbReference>
<keyword evidence="13" id="KW-1133">Transmembrane helix</keyword>
<comment type="catalytic activity">
    <reaction evidence="10">
        <text>a D-hexose + ATP = a D-hexose 6-phosphate + ADP + H(+)</text>
        <dbReference type="Rhea" id="RHEA:22740"/>
        <dbReference type="ChEBI" id="CHEBI:4194"/>
        <dbReference type="ChEBI" id="CHEBI:15378"/>
        <dbReference type="ChEBI" id="CHEBI:30616"/>
        <dbReference type="ChEBI" id="CHEBI:229467"/>
        <dbReference type="ChEBI" id="CHEBI:456216"/>
        <dbReference type="EC" id="2.7.1.1"/>
    </reaction>
    <physiologicalReaction direction="left-to-right" evidence="10">
        <dbReference type="Rhea" id="RHEA:22741"/>
    </physiologicalReaction>
</comment>
<dbReference type="InterPro" id="IPR001312">
    <property type="entry name" value="Hexokinase"/>
</dbReference>
<reference evidence="17 18" key="1">
    <citation type="submission" date="2024-02" db="EMBL/GenBank/DDBJ databases">
        <title>Chromosome-scale genome assembly of the rough periwinkle Littorina saxatilis.</title>
        <authorList>
            <person name="De Jode A."/>
            <person name="Faria R."/>
            <person name="Formenti G."/>
            <person name="Sims Y."/>
            <person name="Smith T.P."/>
            <person name="Tracey A."/>
            <person name="Wood J.M.D."/>
            <person name="Zagrodzka Z.B."/>
            <person name="Johannesson K."/>
            <person name="Butlin R.K."/>
            <person name="Leder E.H."/>
        </authorList>
    </citation>
    <scope>NUCLEOTIDE SEQUENCE [LARGE SCALE GENOMIC DNA]</scope>
    <source>
        <strain evidence="17">Snail1</strain>
        <tissue evidence="17">Muscle</tissue>
    </source>
</reference>
<evidence type="ECO:0000313" key="17">
    <source>
        <dbReference type="EMBL" id="KAK7105472.1"/>
    </source>
</evidence>